<dbReference type="EMBL" id="ACVC01000105">
    <property type="protein sequence ID" value="EFO64054.1"/>
    <property type="molecule type" value="Genomic_DNA"/>
</dbReference>
<dbReference type="AlphaFoldDB" id="E1F0B1"/>
<dbReference type="VEuPathDB" id="GiardiaDB:GLP15_3437"/>
<dbReference type="Proteomes" id="UP000008974">
    <property type="component" value="Unassembled WGS sequence"/>
</dbReference>
<reference evidence="2 3" key="1">
    <citation type="journal article" date="2010" name="BMC Genomics">
        <title>Genome analysis and comparative genomics of a Giardia intestinalis assemblage E isolate.</title>
        <authorList>
            <person name="Jerlstrom-Hultqvist J."/>
            <person name="Franzen O."/>
            <person name="Ankarklev J."/>
            <person name="Xu F."/>
            <person name="Nohynkova E."/>
            <person name="Andersson J.O."/>
            <person name="Svard S.G."/>
            <person name="Andersson B."/>
        </authorList>
    </citation>
    <scope>NUCLEOTIDE SEQUENCE [LARGE SCALE GENOMIC DNA]</scope>
    <source>
        <strain evidence="2 3">P15</strain>
    </source>
</reference>
<dbReference type="OrthoDB" id="10254235at2759"/>
<feature type="coiled-coil region" evidence="1">
    <location>
        <begin position="257"/>
        <end position="327"/>
    </location>
</feature>
<keyword evidence="1" id="KW-0175">Coiled coil</keyword>
<sequence>MRHSKVGCSSSDYKHLGAVSSQNLTFTQKKYSLLMTDPNTREAMAELTTSSALDAATRKILAQFLRDYDSAMADNQKLRTSLLSQKKECKHHEEYIDSLKHALSVRVHDFGFDSEAGVDGLMLISTLKKNLKQEVDAHQDLLEVNKNLEERLASCKQTLSELLKSSQAAAKKLKQAHERLDLYDAKFNIWASDLATDADIDKITAKVRESRELREAVEDISLELNIVPDQSVSKLKNDLMKTITAMKLAMQIMDSELEQTKAENQDMTAIQEQLTNTVAEQEQIIEASRPSHDSSYAEEKARLEVIIEDLKKEVSRLQVANEQVSGQLKEAEVLLQRQTACSVAERDSFVAENAADVLMNHSTKSASSCSYGLEVTGSVINTLASGSAPAACAMKLSDLQPRQEEDQSSRLLQSEAKEFAGQIDALIQENNYLREDKRELERQVDDLRQIIEHKDISIQLLNAKEANSKSQLDDLIMENVHLTEEVQRIKRASVAPPASVVDELLKDEVADLRTQISLLDKRLRESETKNSTLLSAVSGYEDVLQQSLNTVEKLAKGATHDLNEELTYTNKLSSTPSQTLNQTPVEEPRPFSTTDIASTKLSAINAAPAGDDGLIVNYELGPGDQIDLQATETGHMLSGVIGGNHICITTAPLHSSTKDGSLVHSKRVHASTAESTGDDNKGQSIKMTVEKIISTYRQFGIDLPTSMMELEAELGL</sequence>
<accession>E1F0B1</accession>
<proteinExistence type="predicted"/>
<organism evidence="2 3">
    <name type="scientific">Giardia intestinalis (strain P15)</name>
    <name type="common">Giardia lamblia</name>
    <dbReference type="NCBI Taxonomy" id="658858"/>
    <lineage>
        <taxon>Eukaryota</taxon>
        <taxon>Metamonada</taxon>
        <taxon>Diplomonadida</taxon>
        <taxon>Hexamitidae</taxon>
        <taxon>Giardiinae</taxon>
        <taxon>Giardia</taxon>
    </lineage>
</organism>
<evidence type="ECO:0000313" key="2">
    <source>
        <dbReference type="EMBL" id="EFO64054.1"/>
    </source>
</evidence>
<evidence type="ECO:0000256" key="1">
    <source>
        <dbReference type="SAM" id="Coils"/>
    </source>
</evidence>
<feature type="coiled-coil region" evidence="1">
    <location>
        <begin position="128"/>
        <end position="176"/>
    </location>
</feature>
<name>E1F0B1_GIAIA</name>
<dbReference type="OMA" id="QHETRVK"/>
<feature type="coiled-coil region" evidence="1">
    <location>
        <begin position="423"/>
        <end position="529"/>
    </location>
</feature>
<gene>
    <name evidence="2" type="ORF">GLP15_3437</name>
</gene>
<comment type="caution">
    <text evidence="2">The sequence shown here is derived from an EMBL/GenBank/DDBJ whole genome shotgun (WGS) entry which is preliminary data.</text>
</comment>
<protein>
    <submittedName>
        <fullName evidence="2">LEK1</fullName>
    </submittedName>
</protein>
<evidence type="ECO:0000313" key="3">
    <source>
        <dbReference type="Proteomes" id="UP000008974"/>
    </source>
</evidence>